<dbReference type="PROSITE" id="PS50850">
    <property type="entry name" value="MFS"/>
    <property type="match status" value="1"/>
</dbReference>
<dbReference type="Pfam" id="PF07690">
    <property type="entry name" value="MFS_1"/>
    <property type="match status" value="1"/>
</dbReference>
<gene>
    <name evidence="7" type="ORF">S03H2_59032</name>
</gene>
<feature type="transmembrane region" description="Helical" evidence="5">
    <location>
        <begin position="167"/>
        <end position="183"/>
    </location>
</feature>
<feature type="domain" description="Major facilitator superfamily (MFS) profile" evidence="6">
    <location>
        <begin position="1"/>
        <end position="247"/>
    </location>
</feature>
<feature type="transmembrane region" description="Helical" evidence="5">
    <location>
        <begin position="102"/>
        <end position="125"/>
    </location>
</feature>
<feature type="transmembrane region" description="Helical" evidence="5">
    <location>
        <begin position="137"/>
        <end position="155"/>
    </location>
</feature>
<sequence length="247" mass="26815">GNFPIAKAIISDKVPPKDRGIQMANVGIAHVLASLIGPGIGGVLFTWFGLLGPGLFAAGLTVITIIVTLIMLEETWPKEKRIQPHESKIEVLPKIRNNKSALYILVLWGFHTTSFTIIMSTLSFFSVSVLNLTAIDISILFMTSGIFRAGIRFTLFKPTIRKLGEDNAIRLGLAIFLVSFFLVGFSTNIFGIFILFMFISFAASLTRGPMNSKISQTVSPKEQGKINGISSALDSIAQIIGPLLGPF</sequence>
<feature type="non-terminal residue" evidence="7">
    <location>
        <position position="247"/>
    </location>
</feature>
<feature type="non-terminal residue" evidence="7">
    <location>
        <position position="1"/>
    </location>
</feature>
<dbReference type="PANTHER" id="PTHR24002">
    <property type="entry name" value="SOLUTE CARRIER FAMILY 22 MEMBER 18"/>
    <property type="match status" value="1"/>
</dbReference>
<dbReference type="InterPro" id="IPR001958">
    <property type="entry name" value="Tet-R_TetA/multi-R_MdtG-like"/>
</dbReference>
<comment type="subcellular location">
    <subcellularLocation>
        <location evidence="1">Membrane</location>
        <topology evidence="1">Multi-pass membrane protein</topology>
    </subcellularLocation>
</comment>
<dbReference type="Gene3D" id="1.20.1250.20">
    <property type="entry name" value="MFS general substrate transporter like domains"/>
    <property type="match status" value="1"/>
</dbReference>
<evidence type="ECO:0000256" key="4">
    <source>
        <dbReference type="ARBA" id="ARBA00023136"/>
    </source>
</evidence>
<keyword evidence="4 5" id="KW-0472">Membrane</keyword>
<accession>X1IBS2</accession>
<dbReference type="InterPro" id="IPR036259">
    <property type="entry name" value="MFS_trans_sf"/>
</dbReference>
<dbReference type="InterPro" id="IPR011701">
    <property type="entry name" value="MFS"/>
</dbReference>
<keyword evidence="3 5" id="KW-1133">Transmembrane helix</keyword>
<evidence type="ECO:0000256" key="5">
    <source>
        <dbReference type="SAM" id="Phobius"/>
    </source>
</evidence>
<comment type="caution">
    <text evidence="7">The sequence shown here is derived from an EMBL/GenBank/DDBJ whole genome shotgun (WGS) entry which is preliminary data.</text>
</comment>
<reference evidence="7" key="1">
    <citation type="journal article" date="2014" name="Front. Microbiol.">
        <title>High frequency of phylogenetically diverse reductive dehalogenase-homologous genes in deep subseafloor sedimentary metagenomes.</title>
        <authorList>
            <person name="Kawai M."/>
            <person name="Futagami T."/>
            <person name="Toyoda A."/>
            <person name="Takaki Y."/>
            <person name="Nishi S."/>
            <person name="Hori S."/>
            <person name="Arai W."/>
            <person name="Tsubouchi T."/>
            <person name="Morono Y."/>
            <person name="Uchiyama I."/>
            <person name="Ito T."/>
            <person name="Fujiyama A."/>
            <person name="Inagaki F."/>
            <person name="Takami H."/>
        </authorList>
    </citation>
    <scope>NUCLEOTIDE SEQUENCE</scope>
    <source>
        <strain evidence="7">Expedition CK06-06</strain>
    </source>
</reference>
<feature type="transmembrane region" description="Helical" evidence="5">
    <location>
        <begin position="26"/>
        <end position="48"/>
    </location>
</feature>
<dbReference type="AlphaFoldDB" id="X1IBS2"/>
<dbReference type="PRINTS" id="PR01035">
    <property type="entry name" value="TCRTETA"/>
</dbReference>
<evidence type="ECO:0000256" key="2">
    <source>
        <dbReference type="ARBA" id="ARBA00022692"/>
    </source>
</evidence>
<evidence type="ECO:0000313" key="7">
    <source>
        <dbReference type="EMBL" id="GAH79137.1"/>
    </source>
</evidence>
<dbReference type="SUPFAM" id="SSF103473">
    <property type="entry name" value="MFS general substrate transporter"/>
    <property type="match status" value="1"/>
</dbReference>
<dbReference type="PANTHER" id="PTHR24002:SF3">
    <property type="entry name" value="SOLUTE CARRIER FAMILY 22 MEMBER 18"/>
    <property type="match status" value="1"/>
</dbReference>
<protein>
    <recommendedName>
        <fullName evidence="6">Major facilitator superfamily (MFS) profile domain-containing protein</fullName>
    </recommendedName>
</protein>
<dbReference type="GO" id="GO:0022857">
    <property type="term" value="F:transmembrane transporter activity"/>
    <property type="evidence" value="ECO:0007669"/>
    <property type="project" value="InterPro"/>
</dbReference>
<proteinExistence type="predicted"/>
<dbReference type="InterPro" id="IPR020846">
    <property type="entry name" value="MFS_dom"/>
</dbReference>
<evidence type="ECO:0000256" key="3">
    <source>
        <dbReference type="ARBA" id="ARBA00022989"/>
    </source>
</evidence>
<feature type="transmembrane region" description="Helical" evidence="5">
    <location>
        <begin position="54"/>
        <end position="72"/>
    </location>
</feature>
<dbReference type="GO" id="GO:0016020">
    <property type="term" value="C:membrane"/>
    <property type="evidence" value="ECO:0007669"/>
    <property type="project" value="UniProtKB-SubCell"/>
</dbReference>
<name>X1IBS2_9ZZZZ</name>
<evidence type="ECO:0000256" key="1">
    <source>
        <dbReference type="ARBA" id="ARBA00004141"/>
    </source>
</evidence>
<dbReference type="EMBL" id="BARU01037942">
    <property type="protein sequence ID" value="GAH79137.1"/>
    <property type="molecule type" value="Genomic_DNA"/>
</dbReference>
<dbReference type="GO" id="GO:0005635">
    <property type="term" value="C:nuclear envelope"/>
    <property type="evidence" value="ECO:0007669"/>
    <property type="project" value="TreeGrafter"/>
</dbReference>
<organism evidence="7">
    <name type="scientific">marine sediment metagenome</name>
    <dbReference type="NCBI Taxonomy" id="412755"/>
    <lineage>
        <taxon>unclassified sequences</taxon>
        <taxon>metagenomes</taxon>
        <taxon>ecological metagenomes</taxon>
    </lineage>
</organism>
<keyword evidence="2 5" id="KW-0812">Transmembrane</keyword>
<evidence type="ECO:0000259" key="6">
    <source>
        <dbReference type="PROSITE" id="PS50850"/>
    </source>
</evidence>